<feature type="domain" description="ParB-like N-terminal" evidence="1">
    <location>
        <begin position="64"/>
        <end position="161"/>
    </location>
</feature>
<protein>
    <recommendedName>
        <fullName evidence="1">ParB-like N-terminal domain-containing protein</fullName>
    </recommendedName>
</protein>
<evidence type="ECO:0000259" key="1">
    <source>
        <dbReference type="SMART" id="SM00470"/>
    </source>
</evidence>
<keyword evidence="3" id="KW-1185">Reference proteome</keyword>
<proteinExistence type="predicted"/>
<dbReference type="SUPFAM" id="SSF110849">
    <property type="entry name" value="ParB/Sulfiredoxin"/>
    <property type="match status" value="1"/>
</dbReference>
<gene>
    <name evidence="2" type="ORF">E7681_03470</name>
</gene>
<dbReference type="SMART" id="SM00470">
    <property type="entry name" value="ParB"/>
    <property type="match status" value="1"/>
</dbReference>
<dbReference type="InterPro" id="IPR050336">
    <property type="entry name" value="Chromosome_partition/occlusion"/>
</dbReference>
<name>A0A4S3MGP0_9RHOB</name>
<dbReference type="Pfam" id="PF02195">
    <property type="entry name" value="ParB_N"/>
    <property type="match status" value="1"/>
</dbReference>
<dbReference type="AlphaFoldDB" id="A0A4S3MGP0"/>
<reference evidence="2 3" key="1">
    <citation type="submission" date="2019-04" db="EMBL/GenBank/DDBJ databases">
        <title>Draft genome sequence of Youngimonas vesicularis.</title>
        <authorList>
            <person name="Hameed A."/>
        </authorList>
    </citation>
    <scope>NUCLEOTIDE SEQUENCE [LARGE SCALE GENOMIC DNA]</scope>
    <source>
        <strain evidence="2 3">CC-AMW-E</strain>
    </source>
</reference>
<organism evidence="2 3">
    <name type="scientific">Thalassobius vesicularis</name>
    <dbReference type="NCBI Taxonomy" id="1294297"/>
    <lineage>
        <taxon>Bacteria</taxon>
        <taxon>Pseudomonadati</taxon>
        <taxon>Pseudomonadota</taxon>
        <taxon>Alphaproteobacteria</taxon>
        <taxon>Rhodobacterales</taxon>
        <taxon>Roseobacteraceae</taxon>
        <taxon>Thalassovita</taxon>
    </lineage>
</organism>
<dbReference type="RefSeq" id="WP_136337858.1">
    <property type="nucleotide sequence ID" value="NZ_SSMD01000001.1"/>
</dbReference>
<dbReference type="OrthoDB" id="7812516at2"/>
<accession>A0A4S3MGP0</accession>
<dbReference type="Proteomes" id="UP000306113">
    <property type="component" value="Unassembled WGS sequence"/>
</dbReference>
<comment type="caution">
    <text evidence="2">The sequence shown here is derived from an EMBL/GenBank/DDBJ whole genome shotgun (WGS) entry which is preliminary data.</text>
</comment>
<dbReference type="PANTHER" id="PTHR33375">
    <property type="entry name" value="CHROMOSOME-PARTITIONING PROTEIN PARB-RELATED"/>
    <property type="match status" value="1"/>
</dbReference>
<evidence type="ECO:0000313" key="2">
    <source>
        <dbReference type="EMBL" id="THD76914.1"/>
    </source>
</evidence>
<sequence length="337" mass="37395">MAKRRRLAPANTDFLAEAPTPSIFPEPRRAPPIADVAGQASATAAMEEMSETLRRAREDGRMVLELPIAEVVPDYLVRDRLNVDEGEMEVLMASIRQRGQQTPIEVAPLPDGRYGLISGWRRLRAISRLAEAGEAEPVVLAFLRKPEQASDAYLAMVEENEIRVGLSYYERARIALRAVEQGVYEDEREALRSLYHAASRAKRSKIGSFLTLVKLLDGILLFPEAIGERTGLILAKELEHAPAIAQVIARHIQADPPKFAVEEMDRINAALGELARANKPTKQSLKRKTGTDITRTIRPGLQVVRHHKGGKLTVKGNAVDENLAADLIAWLVERDQK</sequence>
<dbReference type="CDD" id="cd16405">
    <property type="entry name" value="RepB_like_N"/>
    <property type="match status" value="1"/>
</dbReference>
<dbReference type="InterPro" id="IPR037972">
    <property type="entry name" value="RepB_N"/>
</dbReference>
<dbReference type="GO" id="GO:0007059">
    <property type="term" value="P:chromosome segregation"/>
    <property type="evidence" value="ECO:0007669"/>
    <property type="project" value="TreeGrafter"/>
</dbReference>
<dbReference type="GO" id="GO:0005694">
    <property type="term" value="C:chromosome"/>
    <property type="evidence" value="ECO:0007669"/>
    <property type="project" value="TreeGrafter"/>
</dbReference>
<dbReference type="EMBL" id="SSMD01000001">
    <property type="protein sequence ID" value="THD76914.1"/>
    <property type="molecule type" value="Genomic_DNA"/>
</dbReference>
<dbReference type="InterPro" id="IPR003115">
    <property type="entry name" value="ParB_N"/>
</dbReference>
<evidence type="ECO:0000313" key="3">
    <source>
        <dbReference type="Proteomes" id="UP000306113"/>
    </source>
</evidence>
<dbReference type="PANTHER" id="PTHR33375:SF1">
    <property type="entry name" value="CHROMOSOME-PARTITIONING PROTEIN PARB-RELATED"/>
    <property type="match status" value="1"/>
</dbReference>
<dbReference type="Gene3D" id="3.90.1530.30">
    <property type="match status" value="1"/>
</dbReference>
<dbReference type="InterPro" id="IPR036086">
    <property type="entry name" value="ParB/Sulfiredoxin_sf"/>
</dbReference>